<dbReference type="OrthoDB" id="9788101at2"/>
<dbReference type="GO" id="GO:0016758">
    <property type="term" value="F:hexosyltransferase activity"/>
    <property type="evidence" value="ECO:0007669"/>
    <property type="project" value="UniProtKB-ARBA"/>
</dbReference>
<dbReference type="Proteomes" id="UP000199513">
    <property type="component" value="Unassembled WGS sequence"/>
</dbReference>
<keyword evidence="2" id="KW-0808">Transferase</keyword>
<sequence>MYYPKISIVTPSFNQGQYLEQTILSVIEQNYPNLEYIIIDGNSTDNSVEIIKKYEKYLAYFESKKDKGHYHAVQKGFEKSTGEIMTYLNSDDMLYPHSLFIIAELFQNFPQIQWIHGMPAHIDEHGKTVRIHTLPKWNKYRYYRYDYKFIQQEGTFWHRNLWEKAGSYINTDYLLASDLELWLRFFQYAELYAINTLIGAYRLRSANQKSLEQLEAYCKEAEIILSKHQLNEQEKKELRRIRLIENTLLKIPILKDWKWLQDKFYYNSLVFRFPPNFDFDRATQKFFLK</sequence>
<dbReference type="EMBL" id="FONY01000009">
    <property type="protein sequence ID" value="SFE88960.1"/>
    <property type="molecule type" value="Genomic_DNA"/>
</dbReference>
<dbReference type="STRING" id="1003.SAMN04488541_100946"/>
<dbReference type="PANTHER" id="PTHR22916">
    <property type="entry name" value="GLYCOSYLTRANSFERASE"/>
    <property type="match status" value="1"/>
</dbReference>
<organism evidence="2 3">
    <name type="scientific">Thermoflexibacter ruber</name>
    <dbReference type="NCBI Taxonomy" id="1003"/>
    <lineage>
        <taxon>Bacteria</taxon>
        <taxon>Pseudomonadati</taxon>
        <taxon>Bacteroidota</taxon>
        <taxon>Cytophagia</taxon>
        <taxon>Cytophagales</taxon>
        <taxon>Thermoflexibacteraceae</taxon>
        <taxon>Thermoflexibacter</taxon>
    </lineage>
</organism>
<dbReference type="InterPro" id="IPR001173">
    <property type="entry name" value="Glyco_trans_2-like"/>
</dbReference>
<dbReference type="RefSeq" id="WP_091542139.1">
    <property type="nucleotide sequence ID" value="NZ_FONY01000009.1"/>
</dbReference>
<feature type="domain" description="Glycosyltransferase 2-like" evidence="1">
    <location>
        <begin position="7"/>
        <end position="144"/>
    </location>
</feature>
<evidence type="ECO:0000313" key="3">
    <source>
        <dbReference type="Proteomes" id="UP000199513"/>
    </source>
</evidence>
<keyword evidence="3" id="KW-1185">Reference proteome</keyword>
<dbReference type="Pfam" id="PF00535">
    <property type="entry name" value="Glycos_transf_2"/>
    <property type="match status" value="1"/>
</dbReference>
<dbReference type="Gene3D" id="3.90.550.10">
    <property type="entry name" value="Spore Coat Polysaccharide Biosynthesis Protein SpsA, Chain A"/>
    <property type="match status" value="1"/>
</dbReference>
<accession>A0A1I2E9M6</accession>
<proteinExistence type="predicted"/>
<gene>
    <name evidence="2" type="ORF">SAMN04488541_100946</name>
</gene>
<dbReference type="AlphaFoldDB" id="A0A1I2E9M6"/>
<evidence type="ECO:0000259" key="1">
    <source>
        <dbReference type="Pfam" id="PF00535"/>
    </source>
</evidence>
<protein>
    <submittedName>
        <fullName evidence="2">Glycosyltransferase involved in cell wall bisynthesis</fullName>
    </submittedName>
</protein>
<evidence type="ECO:0000313" key="2">
    <source>
        <dbReference type="EMBL" id="SFE88960.1"/>
    </source>
</evidence>
<dbReference type="CDD" id="cd06433">
    <property type="entry name" value="GT_2_WfgS_like"/>
    <property type="match status" value="1"/>
</dbReference>
<dbReference type="SUPFAM" id="SSF53448">
    <property type="entry name" value="Nucleotide-diphospho-sugar transferases"/>
    <property type="match status" value="1"/>
</dbReference>
<dbReference type="PANTHER" id="PTHR22916:SF65">
    <property type="entry name" value="SLR1065 PROTEIN"/>
    <property type="match status" value="1"/>
</dbReference>
<dbReference type="InterPro" id="IPR029044">
    <property type="entry name" value="Nucleotide-diphossugar_trans"/>
</dbReference>
<reference evidence="2 3" key="1">
    <citation type="submission" date="2016-10" db="EMBL/GenBank/DDBJ databases">
        <authorList>
            <person name="de Groot N.N."/>
        </authorList>
    </citation>
    <scope>NUCLEOTIDE SEQUENCE [LARGE SCALE GENOMIC DNA]</scope>
    <source>
        <strain>GEY</strain>
        <strain evidence="3">DSM 9560</strain>
    </source>
</reference>
<name>A0A1I2E9M6_9BACT</name>